<dbReference type="GO" id="GO:0042910">
    <property type="term" value="F:xenobiotic transmembrane transporter activity"/>
    <property type="evidence" value="ECO:0007669"/>
    <property type="project" value="InterPro"/>
</dbReference>
<evidence type="ECO:0000313" key="10">
    <source>
        <dbReference type="EMBL" id="KRK39490.1"/>
    </source>
</evidence>
<feature type="transmembrane region" description="Helical" evidence="8">
    <location>
        <begin position="319"/>
        <end position="339"/>
    </location>
</feature>
<dbReference type="InterPro" id="IPR036259">
    <property type="entry name" value="MFS_trans_sf"/>
</dbReference>
<comment type="similarity">
    <text evidence="2 8">Belongs to the major facilitator superfamily. Bcr/CmlA family.</text>
</comment>
<keyword evidence="11" id="KW-1185">Reference proteome</keyword>
<dbReference type="Gene3D" id="1.20.1720.10">
    <property type="entry name" value="Multidrug resistance protein D"/>
    <property type="match status" value="1"/>
</dbReference>
<keyword evidence="4 8" id="KW-1003">Cell membrane</keyword>
<dbReference type="PATRIC" id="fig|1423726.3.peg.2552"/>
<dbReference type="CDD" id="cd17320">
    <property type="entry name" value="MFS_MdfA_MDR_like"/>
    <property type="match status" value="1"/>
</dbReference>
<feature type="transmembrane region" description="Helical" evidence="8">
    <location>
        <begin position="377"/>
        <end position="396"/>
    </location>
</feature>
<protein>
    <recommendedName>
        <fullName evidence="8">Bcr/CflA family efflux transporter</fullName>
    </recommendedName>
</protein>
<sequence length="402" mass="42639">MTESHRNGGIILNSKKSLSFLLILSGLMASTSLSTDVYLPAMPAMQSNLGGKSALTVTSFLIGFAIAQLIWGPISDRIGRKKPLFIGMGLFLVGSIGCAVSPTMGLVIFWRVVQAIGACVGPMLSQAMIRDLYVANKAAEMLSILTVILSIAPILAPSLGGLLLNVGSWRLIFIFMAIIAAVLLMSVLKLPETLKPENRHSFPISIVFKRYGQLLKQKTFALYTASLTLFYVGIYAFITGSSTVYISYFHVSSQAYGLFFGVNIIGVSLVSLLNRWLLNHYSLSTLMKASTTIAALSAIVLMIDGITGFMGIWGIVVPMFFVFSMNGIITACATSAALADVPDDMAGSAAALIGSLQYGSGILSSALLALSNGTPTVMASIIGVAVTLSALVAWFSKEQSNN</sequence>
<reference evidence="10 11" key="1">
    <citation type="journal article" date="2015" name="Genome Announc.">
        <title>Expanding the biotechnology potential of lactobacilli through comparative genomics of 213 strains and associated genera.</title>
        <authorList>
            <person name="Sun Z."/>
            <person name="Harris H.M."/>
            <person name="McCann A."/>
            <person name="Guo C."/>
            <person name="Argimon S."/>
            <person name="Zhang W."/>
            <person name="Yang X."/>
            <person name="Jeffery I.B."/>
            <person name="Cooney J.C."/>
            <person name="Kagawa T.F."/>
            <person name="Liu W."/>
            <person name="Song Y."/>
            <person name="Salvetti E."/>
            <person name="Wrobel A."/>
            <person name="Rasinkangas P."/>
            <person name="Parkhill J."/>
            <person name="Rea M.C."/>
            <person name="O'Sullivan O."/>
            <person name="Ritari J."/>
            <person name="Douillard F.P."/>
            <person name="Paul Ross R."/>
            <person name="Yang R."/>
            <person name="Briner A.E."/>
            <person name="Felis G.E."/>
            <person name="de Vos W.M."/>
            <person name="Barrangou R."/>
            <person name="Klaenhammer T.R."/>
            <person name="Caufield P.W."/>
            <person name="Cui Y."/>
            <person name="Zhang H."/>
            <person name="O'Toole P.W."/>
        </authorList>
    </citation>
    <scope>NUCLEOTIDE SEQUENCE [LARGE SCALE GENOMIC DNA]</scope>
    <source>
        <strain evidence="10 11">DSM 20003</strain>
    </source>
</reference>
<dbReference type="EMBL" id="AZDA01000043">
    <property type="protein sequence ID" value="KRK39490.1"/>
    <property type="molecule type" value="Genomic_DNA"/>
</dbReference>
<feature type="transmembrane region" description="Helical" evidence="8">
    <location>
        <begin position="258"/>
        <end position="278"/>
    </location>
</feature>
<feature type="transmembrane region" description="Helical" evidence="8">
    <location>
        <begin position="169"/>
        <end position="190"/>
    </location>
</feature>
<evidence type="ECO:0000256" key="1">
    <source>
        <dbReference type="ARBA" id="ARBA00004651"/>
    </source>
</evidence>
<name>A0A0R1H792_9LACO</name>
<feature type="transmembrane region" description="Helical" evidence="8">
    <location>
        <begin position="53"/>
        <end position="72"/>
    </location>
</feature>
<proteinExistence type="inferred from homology"/>
<dbReference type="PROSITE" id="PS50850">
    <property type="entry name" value="MFS"/>
    <property type="match status" value="1"/>
</dbReference>
<keyword evidence="6 8" id="KW-1133">Transmembrane helix</keyword>
<dbReference type="GO" id="GO:0005886">
    <property type="term" value="C:plasma membrane"/>
    <property type="evidence" value="ECO:0007669"/>
    <property type="project" value="UniProtKB-SubCell"/>
</dbReference>
<evidence type="ECO:0000256" key="6">
    <source>
        <dbReference type="ARBA" id="ARBA00022989"/>
    </source>
</evidence>
<keyword evidence="7 8" id="KW-0472">Membrane</keyword>
<dbReference type="GO" id="GO:1990961">
    <property type="term" value="P:xenobiotic detoxification by transmembrane export across the plasma membrane"/>
    <property type="evidence" value="ECO:0007669"/>
    <property type="project" value="InterPro"/>
</dbReference>
<evidence type="ECO:0000259" key="9">
    <source>
        <dbReference type="PROSITE" id="PS50850"/>
    </source>
</evidence>
<dbReference type="InterPro" id="IPR011701">
    <property type="entry name" value="MFS"/>
</dbReference>
<dbReference type="PANTHER" id="PTHR23502:SF132">
    <property type="entry name" value="POLYAMINE TRANSPORTER 2-RELATED"/>
    <property type="match status" value="1"/>
</dbReference>
<dbReference type="Pfam" id="PF07690">
    <property type="entry name" value="MFS_1"/>
    <property type="match status" value="1"/>
</dbReference>
<dbReference type="STRING" id="1423726.FC07_GL002459"/>
<gene>
    <name evidence="10" type="ORF">FC07_GL002459</name>
</gene>
<evidence type="ECO:0000256" key="4">
    <source>
        <dbReference type="ARBA" id="ARBA00022475"/>
    </source>
</evidence>
<accession>A0A0R1H792</accession>
<comment type="caution">
    <text evidence="10">The sequence shown here is derived from an EMBL/GenBank/DDBJ whole genome shotgun (WGS) entry which is preliminary data.</text>
</comment>
<evidence type="ECO:0000313" key="11">
    <source>
        <dbReference type="Proteomes" id="UP000051461"/>
    </source>
</evidence>
<dbReference type="InterPro" id="IPR020846">
    <property type="entry name" value="MFS_dom"/>
</dbReference>
<dbReference type="SUPFAM" id="SSF103473">
    <property type="entry name" value="MFS general substrate transporter"/>
    <property type="match status" value="1"/>
</dbReference>
<feature type="transmembrane region" description="Helical" evidence="8">
    <location>
        <begin position="108"/>
        <end position="129"/>
    </location>
</feature>
<evidence type="ECO:0000256" key="3">
    <source>
        <dbReference type="ARBA" id="ARBA00022448"/>
    </source>
</evidence>
<organism evidence="10 11">
    <name type="scientific">Loigolactobacillus bifermentans DSM 20003</name>
    <dbReference type="NCBI Taxonomy" id="1423726"/>
    <lineage>
        <taxon>Bacteria</taxon>
        <taxon>Bacillati</taxon>
        <taxon>Bacillota</taxon>
        <taxon>Bacilli</taxon>
        <taxon>Lactobacillales</taxon>
        <taxon>Lactobacillaceae</taxon>
        <taxon>Loigolactobacillus</taxon>
    </lineage>
</organism>
<feature type="transmembrane region" description="Helical" evidence="8">
    <location>
        <begin position="141"/>
        <end position="163"/>
    </location>
</feature>
<dbReference type="InterPro" id="IPR004812">
    <property type="entry name" value="Efflux_drug-R_Bcr/CmlA"/>
</dbReference>
<comment type="caution">
    <text evidence="8">Lacks conserved residue(s) required for the propagation of feature annotation.</text>
</comment>
<feature type="transmembrane region" description="Helical" evidence="8">
    <location>
        <begin position="290"/>
        <end position="313"/>
    </location>
</feature>
<comment type="subcellular location">
    <subcellularLocation>
        <location evidence="1 8">Cell membrane</location>
        <topology evidence="1 8">Multi-pass membrane protein</topology>
    </subcellularLocation>
</comment>
<evidence type="ECO:0000256" key="7">
    <source>
        <dbReference type="ARBA" id="ARBA00023136"/>
    </source>
</evidence>
<keyword evidence="5 8" id="KW-0812">Transmembrane</keyword>
<dbReference type="Proteomes" id="UP000051461">
    <property type="component" value="Unassembled WGS sequence"/>
</dbReference>
<feature type="transmembrane region" description="Helical" evidence="8">
    <location>
        <begin position="220"/>
        <end position="238"/>
    </location>
</feature>
<evidence type="ECO:0000256" key="2">
    <source>
        <dbReference type="ARBA" id="ARBA00006236"/>
    </source>
</evidence>
<feature type="domain" description="Major facilitator superfamily (MFS) profile" evidence="9">
    <location>
        <begin position="1"/>
        <end position="401"/>
    </location>
</feature>
<feature type="transmembrane region" description="Helical" evidence="8">
    <location>
        <begin position="351"/>
        <end position="371"/>
    </location>
</feature>
<feature type="transmembrane region" description="Helical" evidence="8">
    <location>
        <begin position="84"/>
        <end position="102"/>
    </location>
</feature>
<evidence type="ECO:0000256" key="5">
    <source>
        <dbReference type="ARBA" id="ARBA00022692"/>
    </source>
</evidence>
<dbReference type="PANTHER" id="PTHR23502">
    <property type="entry name" value="MAJOR FACILITATOR SUPERFAMILY"/>
    <property type="match status" value="1"/>
</dbReference>
<dbReference type="AlphaFoldDB" id="A0A0R1H792"/>
<evidence type="ECO:0000256" key="8">
    <source>
        <dbReference type="RuleBase" id="RU365088"/>
    </source>
</evidence>
<dbReference type="NCBIfam" id="TIGR00710">
    <property type="entry name" value="efflux_Bcr_CflA"/>
    <property type="match status" value="1"/>
</dbReference>
<keyword evidence="3 8" id="KW-0813">Transport</keyword>